<proteinExistence type="predicted"/>
<evidence type="ECO:0000256" key="1">
    <source>
        <dbReference type="SAM" id="MobiDB-lite"/>
    </source>
</evidence>
<evidence type="ECO:0000313" key="2">
    <source>
        <dbReference type="EMBL" id="RPA76892.1"/>
    </source>
</evidence>
<protein>
    <submittedName>
        <fullName evidence="2">Uncharacterized protein</fullName>
    </submittedName>
</protein>
<reference evidence="2 3" key="1">
    <citation type="journal article" date="2018" name="Nat. Ecol. Evol.">
        <title>Pezizomycetes genomes reveal the molecular basis of ectomycorrhizal truffle lifestyle.</title>
        <authorList>
            <person name="Murat C."/>
            <person name="Payen T."/>
            <person name="Noel B."/>
            <person name="Kuo A."/>
            <person name="Morin E."/>
            <person name="Chen J."/>
            <person name="Kohler A."/>
            <person name="Krizsan K."/>
            <person name="Balestrini R."/>
            <person name="Da Silva C."/>
            <person name="Montanini B."/>
            <person name="Hainaut M."/>
            <person name="Levati E."/>
            <person name="Barry K.W."/>
            <person name="Belfiori B."/>
            <person name="Cichocki N."/>
            <person name="Clum A."/>
            <person name="Dockter R.B."/>
            <person name="Fauchery L."/>
            <person name="Guy J."/>
            <person name="Iotti M."/>
            <person name="Le Tacon F."/>
            <person name="Lindquist E.A."/>
            <person name="Lipzen A."/>
            <person name="Malagnac F."/>
            <person name="Mello A."/>
            <person name="Molinier V."/>
            <person name="Miyauchi S."/>
            <person name="Poulain J."/>
            <person name="Riccioni C."/>
            <person name="Rubini A."/>
            <person name="Sitrit Y."/>
            <person name="Splivallo R."/>
            <person name="Traeger S."/>
            <person name="Wang M."/>
            <person name="Zifcakova L."/>
            <person name="Wipf D."/>
            <person name="Zambonelli A."/>
            <person name="Paolocci F."/>
            <person name="Nowrousian M."/>
            <person name="Ottonello S."/>
            <person name="Baldrian P."/>
            <person name="Spatafora J.W."/>
            <person name="Henrissat B."/>
            <person name="Nagy L.G."/>
            <person name="Aury J.M."/>
            <person name="Wincker P."/>
            <person name="Grigoriev I.V."/>
            <person name="Bonfante P."/>
            <person name="Martin F.M."/>
        </authorList>
    </citation>
    <scope>NUCLEOTIDE SEQUENCE [LARGE SCALE GENOMIC DNA]</scope>
    <source>
        <strain evidence="2 3">RN42</strain>
    </source>
</reference>
<name>A0A3N4HST8_ASCIM</name>
<keyword evidence="3" id="KW-1185">Reference proteome</keyword>
<sequence>MSLTVRSLQGLFSFPQPALIPRSASRAAMEPEQCYTIDLNNTAKWECPTYYSTAKTCLPGTANATACDAFCDSLSSGLVKTELTACTEKLCGGPKSEDYKESIKSLESYVEEMTDMCGTHSTERQASSTEAEKDEDSSALRLTGGWKAAVMVGLMVGGLVAGL</sequence>
<evidence type="ECO:0000313" key="3">
    <source>
        <dbReference type="Proteomes" id="UP000275078"/>
    </source>
</evidence>
<organism evidence="2 3">
    <name type="scientific">Ascobolus immersus RN42</name>
    <dbReference type="NCBI Taxonomy" id="1160509"/>
    <lineage>
        <taxon>Eukaryota</taxon>
        <taxon>Fungi</taxon>
        <taxon>Dikarya</taxon>
        <taxon>Ascomycota</taxon>
        <taxon>Pezizomycotina</taxon>
        <taxon>Pezizomycetes</taxon>
        <taxon>Pezizales</taxon>
        <taxon>Ascobolaceae</taxon>
        <taxon>Ascobolus</taxon>
    </lineage>
</organism>
<dbReference type="AlphaFoldDB" id="A0A3N4HST8"/>
<accession>A0A3N4HST8</accession>
<dbReference type="EMBL" id="ML119735">
    <property type="protein sequence ID" value="RPA76892.1"/>
    <property type="molecule type" value="Genomic_DNA"/>
</dbReference>
<gene>
    <name evidence="2" type="ORF">BJ508DRAFT_417389</name>
</gene>
<feature type="region of interest" description="Disordered" evidence="1">
    <location>
        <begin position="117"/>
        <end position="138"/>
    </location>
</feature>
<dbReference type="Proteomes" id="UP000275078">
    <property type="component" value="Unassembled WGS sequence"/>
</dbReference>